<evidence type="ECO:0000259" key="1">
    <source>
        <dbReference type="Pfam" id="PF00646"/>
    </source>
</evidence>
<dbReference type="Pfam" id="PF00646">
    <property type="entry name" value="F-box"/>
    <property type="match status" value="1"/>
</dbReference>
<feature type="domain" description="F-box" evidence="1">
    <location>
        <begin position="11"/>
        <end position="51"/>
    </location>
</feature>
<accession>A0AAV3RXC7</accession>
<evidence type="ECO:0000313" key="2">
    <source>
        <dbReference type="EMBL" id="GAA0185295.1"/>
    </source>
</evidence>
<dbReference type="InterPro" id="IPR001810">
    <property type="entry name" value="F-box_dom"/>
</dbReference>
<dbReference type="PANTHER" id="PTHR32278:SF111">
    <property type="entry name" value="F-BOX PROTEIN PP2-B12-RELATED"/>
    <property type="match status" value="1"/>
</dbReference>
<organism evidence="2 3">
    <name type="scientific">Lithospermum erythrorhizon</name>
    <name type="common">Purple gromwell</name>
    <name type="synonym">Lithospermum officinale var. erythrorhizon</name>
    <dbReference type="NCBI Taxonomy" id="34254"/>
    <lineage>
        <taxon>Eukaryota</taxon>
        <taxon>Viridiplantae</taxon>
        <taxon>Streptophyta</taxon>
        <taxon>Embryophyta</taxon>
        <taxon>Tracheophyta</taxon>
        <taxon>Spermatophyta</taxon>
        <taxon>Magnoliopsida</taxon>
        <taxon>eudicotyledons</taxon>
        <taxon>Gunneridae</taxon>
        <taxon>Pentapetalae</taxon>
        <taxon>asterids</taxon>
        <taxon>lamiids</taxon>
        <taxon>Boraginales</taxon>
        <taxon>Boraginaceae</taxon>
        <taxon>Boraginoideae</taxon>
        <taxon>Lithospermeae</taxon>
        <taxon>Lithospermum</taxon>
    </lineage>
</organism>
<sequence length="297" mass="34285">MVEQHGISRFEQLPEACLSHIISLTSPKDACRSLTLSKIVNSAADSNTVWERFLPVDYRDIISRACNSSMLTFSSERLLYIYLCEASILLDDAKKSFKLTKASGKKCYMLSSRELGIAWGDNSSYWKWTTLPQSRFTEVAKLYAVCWLEIRAKFKVEMLSHDTTYAAYLIFQLTEQANHDFHVPAKSFIRLATNDEDDELRVELSDIDTEGTFIYLWKPIENRPGRRGRWRQLGGENMVDGRYPRKRLDGWMEIELGVPFNSSQENLSSVEILVWETHDLSWKHGLIVEGIELRPVE</sequence>
<proteinExistence type="predicted"/>
<dbReference type="InterPro" id="IPR025886">
    <property type="entry name" value="PP2-like"/>
</dbReference>
<reference evidence="2 3" key="1">
    <citation type="submission" date="2024-01" db="EMBL/GenBank/DDBJ databases">
        <title>The complete chloroplast genome sequence of Lithospermum erythrorhizon: insights into the phylogenetic relationship among Boraginaceae species and the maternal lineages of purple gromwells.</title>
        <authorList>
            <person name="Okada T."/>
            <person name="Watanabe K."/>
        </authorList>
    </citation>
    <scope>NUCLEOTIDE SEQUENCE [LARGE SCALE GENOMIC DNA]</scope>
</reference>
<dbReference type="InterPro" id="IPR036047">
    <property type="entry name" value="F-box-like_dom_sf"/>
</dbReference>
<name>A0AAV3RXC7_LITER</name>
<gene>
    <name evidence="2" type="ORF">LIER_32583</name>
</gene>
<keyword evidence="3" id="KW-1185">Reference proteome</keyword>
<dbReference type="EMBL" id="BAABME010012586">
    <property type="protein sequence ID" value="GAA0185295.1"/>
    <property type="molecule type" value="Genomic_DNA"/>
</dbReference>
<dbReference type="AlphaFoldDB" id="A0AAV3RXC7"/>
<dbReference type="CDD" id="cd22162">
    <property type="entry name" value="F-box_AtSKIP3-like"/>
    <property type="match status" value="1"/>
</dbReference>
<comment type="caution">
    <text evidence="2">The sequence shown here is derived from an EMBL/GenBank/DDBJ whole genome shotgun (WGS) entry which is preliminary data.</text>
</comment>
<dbReference type="Proteomes" id="UP001454036">
    <property type="component" value="Unassembled WGS sequence"/>
</dbReference>
<protein>
    <recommendedName>
        <fullName evidence="1">F-box domain-containing protein</fullName>
    </recommendedName>
</protein>
<dbReference type="Pfam" id="PF14299">
    <property type="entry name" value="PP2"/>
    <property type="match status" value="1"/>
</dbReference>
<dbReference type="SUPFAM" id="SSF81383">
    <property type="entry name" value="F-box domain"/>
    <property type="match status" value="1"/>
</dbReference>
<evidence type="ECO:0000313" key="3">
    <source>
        <dbReference type="Proteomes" id="UP001454036"/>
    </source>
</evidence>
<dbReference type="PANTHER" id="PTHR32278">
    <property type="entry name" value="F-BOX DOMAIN-CONTAINING PROTEIN"/>
    <property type="match status" value="1"/>
</dbReference>